<dbReference type="EMBL" id="JBHRTF010000001">
    <property type="protein sequence ID" value="MFC3114017.1"/>
    <property type="molecule type" value="Genomic_DNA"/>
</dbReference>
<evidence type="ECO:0000256" key="2">
    <source>
        <dbReference type="ARBA" id="ARBA00022801"/>
    </source>
</evidence>
<evidence type="ECO:0000256" key="6">
    <source>
        <dbReference type="SAM" id="SignalP"/>
    </source>
</evidence>
<dbReference type="InterPro" id="IPR006311">
    <property type="entry name" value="TAT_signal"/>
</dbReference>
<evidence type="ECO:0000313" key="8">
    <source>
        <dbReference type="EMBL" id="MFC3114017.1"/>
    </source>
</evidence>
<name>A0ABV7FCA3_9GAMM</name>
<keyword evidence="3 4" id="KW-0326">Glycosidase</keyword>
<dbReference type="Pfam" id="PF04616">
    <property type="entry name" value="Glyco_hydro_43"/>
    <property type="match status" value="1"/>
</dbReference>
<dbReference type="Gene3D" id="2.60.120.200">
    <property type="match status" value="1"/>
</dbReference>
<evidence type="ECO:0000259" key="7">
    <source>
        <dbReference type="Pfam" id="PF17851"/>
    </source>
</evidence>
<keyword evidence="2 4" id="KW-0378">Hydrolase</keyword>
<dbReference type="Gene3D" id="2.115.10.20">
    <property type="entry name" value="Glycosyl hydrolase domain, family 43"/>
    <property type="match status" value="1"/>
</dbReference>
<dbReference type="PANTHER" id="PTHR42812">
    <property type="entry name" value="BETA-XYLOSIDASE"/>
    <property type="match status" value="1"/>
</dbReference>
<dbReference type="Proteomes" id="UP001595555">
    <property type="component" value="Unassembled WGS sequence"/>
</dbReference>
<dbReference type="Pfam" id="PF17851">
    <property type="entry name" value="GH43_C2"/>
    <property type="match status" value="1"/>
</dbReference>
<organism evidence="8 9">
    <name type="scientific">Cellvibrio fontiphilus</name>
    <dbReference type="NCBI Taxonomy" id="1815559"/>
    <lineage>
        <taxon>Bacteria</taxon>
        <taxon>Pseudomonadati</taxon>
        <taxon>Pseudomonadota</taxon>
        <taxon>Gammaproteobacteria</taxon>
        <taxon>Cellvibrionales</taxon>
        <taxon>Cellvibrionaceae</taxon>
        <taxon>Cellvibrio</taxon>
    </lineage>
</organism>
<evidence type="ECO:0000256" key="1">
    <source>
        <dbReference type="ARBA" id="ARBA00009865"/>
    </source>
</evidence>
<feature type="region of interest" description="Disordered" evidence="5">
    <location>
        <begin position="352"/>
        <end position="371"/>
    </location>
</feature>
<gene>
    <name evidence="8" type="ORF">ACFODX_00510</name>
</gene>
<dbReference type="InterPro" id="IPR041542">
    <property type="entry name" value="GH43_C2"/>
</dbReference>
<evidence type="ECO:0000256" key="5">
    <source>
        <dbReference type="SAM" id="MobiDB-lite"/>
    </source>
</evidence>
<evidence type="ECO:0000313" key="9">
    <source>
        <dbReference type="Proteomes" id="UP001595555"/>
    </source>
</evidence>
<dbReference type="SUPFAM" id="SSF75005">
    <property type="entry name" value="Arabinanase/levansucrase/invertase"/>
    <property type="match status" value="1"/>
</dbReference>
<reference evidence="9" key="1">
    <citation type="journal article" date="2019" name="Int. J. Syst. Evol. Microbiol.">
        <title>The Global Catalogue of Microorganisms (GCM) 10K type strain sequencing project: providing services to taxonomists for standard genome sequencing and annotation.</title>
        <authorList>
            <consortium name="The Broad Institute Genomics Platform"/>
            <consortium name="The Broad Institute Genome Sequencing Center for Infectious Disease"/>
            <person name="Wu L."/>
            <person name="Ma J."/>
        </authorList>
    </citation>
    <scope>NUCLEOTIDE SEQUENCE [LARGE SCALE GENOMIC DNA]</scope>
    <source>
        <strain evidence="9">KCTC 52237</strain>
    </source>
</reference>
<feature type="chain" id="PRO_5047224202" evidence="6">
    <location>
        <begin position="32"/>
        <end position="555"/>
    </location>
</feature>
<feature type="domain" description="Beta-xylosidase C-terminal Concanavalin A-like" evidence="7">
    <location>
        <begin position="373"/>
        <end position="544"/>
    </location>
</feature>
<comment type="similarity">
    <text evidence="1 4">Belongs to the glycosyl hydrolase 43 family.</text>
</comment>
<accession>A0ABV7FCA3</accession>
<proteinExistence type="inferred from homology"/>
<dbReference type="InterPro" id="IPR051795">
    <property type="entry name" value="Glycosyl_Hydrlase_43"/>
</dbReference>
<feature type="signal peptide" evidence="6">
    <location>
        <begin position="1"/>
        <end position="31"/>
    </location>
</feature>
<keyword evidence="9" id="KW-1185">Reference proteome</keyword>
<keyword evidence="6" id="KW-0732">Signal</keyword>
<dbReference type="PROSITE" id="PS51318">
    <property type="entry name" value="TAT"/>
    <property type="match status" value="1"/>
</dbReference>
<evidence type="ECO:0000256" key="3">
    <source>
        <dbReference type="ARBA" id="ARBA00023295"/>
    </source>
</evidence>
<dbReference type="SUPFAM" id="SSF49899">
    <property type="entry name" value="Concanavalin A-like lectins/glucanases"/>
    <property type="match status" value="1"/>
</dbReference>
<dbReference type="InterPro" id="IPR023296">
    <property type="entry name" value="Glyco_hydro_beta-prop_sf"/>
</dbReference>
<dbReference type="PANTHER" id="PTHR42812:SF2">
    <property type="entry name" value="XYLOSIDASE_ARABINOSIDASE"/>
    <property type="match status" value="1"/>
</dbReference>
<dbReference type="InterPro" id="IPR013320">
    <property type="entry name" value="ConA-like_dom_sf"/>
</dbReference>
<dbReference type="RefSeq" id="WP_378114959.1">
    <property type="nucleotide sequence ID" value="NZ_JBHRTF010000001.1"/>
</dbReference>
<evidence type="ECO:0000256" key="4">
    <source>
        <dbReference type="RuleBase" id="RU361187"/>
    </source>
</evidence>
<comment type="caution">
    <text evidence="8">The sequence shown here is derived from an EMBL/GenBank/DDBJ whole genome shotgun (WGS) entry which is preliminary data.</text>
</comment>
<sequence length="555" mass="61359">MFDSTRRNIFKVCLAGAAASPLALLTRGAQAVAPAPVASTCIPYRPQWGRGVEGQRKADLGNGTYLNPIIAGDRPDPTILKDGADYYMTFSSFNTYPGIVIWHSTDLVNWAPIGAALSKNIGTVWALDICKHGDRYYIYIPALSDGNPWSTYVIWADDINGPWSDPIDLQIEGCIDPGHMVGEDGKRYLFVNGIRKIRLSDDGLATDGELQAAYSPWRYPDHWIVENFAPEGPKLFKRGDWFYLVTAVGGTAGPVTGHMVIAARSRSIHGPWEHCPHNPLVRSLSDAEPWWSRGHATVIQGPSLNGDTKGEEGDWWMVYHGYENGFRTLGRQALLEPIEWTEDGWFHAKGGDLSQPIAKPRNGKTSASGAALSDDFSRNRFGIQWAFHNPGAKELARVNYGKKVLELAAAGSSPADSSPLTCGVVDRAYQVEVSLQLEGNAEAGLLLFYNHRAFVGMGFSPEAIKSFQYAEEQSWARIPLNTRNLRMRITNDHQVITYEYSQDEGQTWTRHPTRMEVSGLNHNVFGGFLSLRVGIYCAGSGKVQLGDFCYRALEN</sequence>
<protein>
    <submittedName>
        <fullName evidence="8">Family 43 glycosylhydrolase</fullName>
    </submittedName>
</protein>
<dbReference type="CDD" id="cd09002">
    <property type="entry name" value="GH43_XYL-like"/>
    <property type="match status" value="1"/>
</dbReference>
<dbReference type="InterPro" id="IPR006710">
    <property type="entry name" value="Glyco_hydro_43"/>
</dbReference>